<comment type="caution">
    <text evidence="1">The sequence shown here is derived from an EMBL/GenBank/DDBJ whole genome shotgun (WGS) entry which is preliminary data.</text>
</comment>
<organism evidence="1 2">
    <name type="scientific">Enterovibrio gelatinilyticus</name>
    <dbReference type="NCBI Taxonomy" id="2899819"/>
    <lineage>
        <taxon>Bacteria</taxon>
        <taxon>Pseudomonadati</taxon>
        <taxon>Pseudomonadota</taxon>
        <taxon>Gammaproteobacteria</taxon>
        <taxon>Vibrionales</taxon>
        <taxon>Vibrionaceae</taxon>
        <taxon>Enterovibrio</taxon>
    </lineage>
</organism>
<keyword evidence="2" id="KW-1185">Reference proteome</keyword>
<proteinExistence type="predicted"/>
<dbReference type="EMBL" id="JAJUBC010000025">
    <property type="protein sequence ID" value="MDD1795158.1"/>
    <property type="molecule type" value="Genomic_DNA"/>
</dbReference>
<sequence length="63" mass="6949">MKKTRTGMIHSFADPEHGMAWHGMAWHGMVGFSNPEIKSPSLECKKAAVSFARTAAFSNLAER</sequence>
<evidence type="ECO:0000313" key="1">
    <source>
        <dbReference type="EMBL" id="MDD1795158.1"/>
    </source>
</evidence>
<gene>
    <name evidence="1" type="ORF">LRP50_18680</name>
</gene>
<evidence type="ECO:0000313" key="2">
    <source>
        <dbReference type="Proteomes" id="UP001149400"/>
    </source>
</evidence>
<protein>
    <submittedName>
        <fullName evidence="1">Uncharacterized protein</fullName>
    </submittedName>
</protein>
<name>A0ABT5R4F2_9GAMM</name>
<dbReference type="RefSeq" id="WP_274165965.1">
    <property type="nucleotide sequence ID" value="NZ_JAJUBC010000025.1"/>
</dbReference>
<accession>A0ABT5R4F2</accession>
<reference evidence="1" key="1">
    <citation type="submission" date="2021-12" db="EMBL/GenBank/DDBJ databases">
        <title>Enterovibrio ZSDZ35 sp. nov. and Enterovibrio ZSDZ42 sp. nov., isolated from coastal seawater in Qingdao.</title>
        <authorList>
            <person name="Zhang P."/>
        </authorList>
    </citation>
    <scope>NUCLEOTIDE SEQUENCE</scope>
    <source>
        <strain evidence="1">ZSDZ42</strain>
    </source>
</reference>
<dbReference type="Proteomes" id="UP001149400">
    <property type="component" value="Unassembled WGS sequence"/>
</dbReference>